<sequence length="547" mass="63387">MKFFSKAKPLPCGSKPKEWAYIDSNRVIRVTDETFRKYGEPKCIMKAFSSKDDVELIFDEPIHFRKKIQLNTSDFAKVVCISAAGDFWGTDIMTIVPKQNRIKELLEIKKPDDWSGLDVYFLGFDSVSHMTFRRKLPLTVKFLEKELEAVVLNGYNIVGDGTPQAFIPILTAKTEEELPMTRKRYKNAHFVDEVYPFVWNNFSDAGYITMFAEDSAAIGTYTYRLKDWFRYTSEFMLRYKEVPKFLLAHQSRYSHDSLDLVEVEDEHIVQHFRELLKTNVLNNSVIITMADHGHRFANIRQTHQGQLEERLPFFSIAMPRWFRESDKGRTAWKNLQENKDRLTTPFDIHATLMDILHWPSENELKRSGDLKKRSLSLFRPIPSSRTCAQAGIDPHWCTCLTWESAMGSEQLDTSKMLVNVALEAINSYTEPERKLCAKLNLEKFENAKRLVPNAALLSYRNALDRDGFVPDLTGTTSAKFAHYQLSFRTTPGNALYEVTLLYDWNVNSVTIDMKSISHVNKYGDLPHCIIDKNYFMAMYCVCYDKIS</sequence>
<dbReference type="PANTHER" id="PTHR10974">
    <property type="entry name" value="FI08016P-RELATED"/>
    <property type="match status" value="1"/>
</dbReference>
<dbReference type="SUPFAM" id="SSF53649">
    <property type="entry name" value="Alkaline phosphatase-like"/>
    <property type="match status" value="1"/>
</dbReference>
<evidence type="ECO:0000313" key="2">
    <source>
        <dbReference type="Proteomes" id="UP000038040"/>
    </source>
</evidence>
<dbReference type="STRING" id="318479.A0A0N4U5X2"/>
<dbReference type="AlphaFoldDB" id="A0A0N4U5X2"/>
<dbReference type="Proteomes" id="UP000274756">
    <property type="component" value="Unassembled WGS sequence"/>
</dbReference>
<dbReference type="GO" id="GO:0005615">
    <property type="term" value="C:extracellular space"/>
    <property type="evidence" value="ECO:0007669"/>
    <property type="project" value="TreeGrafter"/>
</dbReference>
<evidence type="ECO:0000313" key="4">
    <source>
        <dbReference type="WBParaSite" id="DME_0000227901-mRNA-1"/>
    </source>
</evidence>
<organism evidence="2 4">
    <name type="scientific">Dracunculus medinensis</name>
    <name type="common">Guinea worm</name>
    <dbReference type="NCBI Taxonomy" id="318479"/>
    <lineage>
        <taxon>Eukaryota</taxon>
        <taxon>Metazoa</taxon>
        <taxon>Ecdysozoa</taxon>
        <taxon>Nematoda</taxon>
        <taxon>Chromadorea</taxon>
        <taxon>Rhabditida</taxon>
        <taxon>Spirurina</taxon>
        <taxon>Dracunculoidea</taxon>
        <taxon>Dracunculidae</taxon>
        <taxon>Dracunculus</taxon>
    </lineage>
</organism>
<name>A0A0N4U5X2_DRAME</name>
<dbReference type="InterPro" id="IPR004245">
    <property type="entry name" value="DUF229"/>
</dbReference>
<dbReference type="InterPro" id="IPR017850">
    <property type="entry name" value="Alkaline_phosphatase_core_sf"/>
</dbReference>
<dbReference type="Gene3D" id="3.40.720.10">
    <property type="entry name" value="Alkaline Phosphatase, subunit A"/>
    <property type="match status" value="1"/>
</dbReference>
<protein>
    <submittedName>
        <fullName evidence="4">DUF229 domain-containing protein</fullName>
    </submittedName>
</protein>
<reference evidence="1 3" key="2">
    <citation type="submission" date="2018-11" db="EMBL/GenBank/DDBJ databases">
        <authorList>
            <consortium name="Pathogen Informatics"/>
        </authorList>
    </citation>
    <scope>NUCLEOTIDE SEQUENCE [LARGE SCALE GENOMIC DNA]</scope>
</reference>
<dbReference type="CDD" id="cd16021">
    <property type="entry name" value="ALP_like"/>
    <property type="match status" value="1"/>
</dbReference>
<keyword evidence="3" id="KW-1185">Reference proteome</keyword>
<gene>
    <name evidence="1" type="ORF">DME_LOCUS6639</name>
</gene>
<evidence type="ECO:0000313" key="1">
    <source>
        <dbReference type="EMBL" id="VDN56666.1"/>
    </source>
</evidence>
<dbReference type="Pfam" id="PF02995">
    <property type="entry name" value="DUF229"/>
    <property type="match status" value="2"/>
</dbReference>
<accession>A0A0N4U5X2</accession>
<reference evidence="4" key="1">
    <citation type="submission" date="2016-04" db="UniProtKB">
        <authorList>
            <consortium name="WormBaseParasite"/>
        </authorList>
    </citation>
    <scope>IDENTIFICATION</scope>
</reference>
<dbReference type="OrthoDB" id="413313at2759"/>
<proteinExistence type="predicted"/>
<dbReference type="PANTHER" id="PTHR10974:SF1">
    <property type="entry name" value="FI08016P-RELATED"/>
    <property type="match status" value="1"/>
</dbReference>
<dbReference type="WBParaSite" id="DME_0000227901-mRNA-1">
    <property type="protein sequence ID" value="DME_0000227901-mRNA-1"/>
    <property type="gene ID" value="DME_0000227901"/>
</dbReference>
<evidence type="ECO:0000313" key="3">
    <source>
        <dbReference type="Proteomes" id="UP000274756"/>
    </source>
</evidence>
<dbReference type="Proteomes" id="UP000038040">
    <property type="component" value="Unplaced"/>
</dbReference>
<dbReference type="EMBL" id="UYYG01001156">
    <property type="protein sequence ID" value="VDN56666.1"/>
    <property type="molecule type" value="Genomic_DNA"/>
</dbReference>